<dbReference type="OrthoDB" id="428895at2759"/>
<feature type="region of interest" description="Disordered" evidence="2">
    <location>
        <begin position="163"/>
        <end position="187"/>
    </location>
</feature>
<dbReference type="Gene3D" id="1.20.58.1070">
    <property type="match status" value="1"/>
</dbReference>
<comment type="similarity">
    <text evidence="1">Belongs to the gemin-2 family.</text>
</comment>
<comment type="caution">
    <text evidence="3">The sequence shown here is derived from an EMBL/GenBank/DDBJ whole genome shotgun (WGS) entry which is preliminary data.</text>
</comment>
<evidence type="ECO:0000256" key="2">
    <source>
        <dbReference type="SAM" id="MobiDB-lite"/>
    </source>
</evidence>
<evidence type="ECO:0000313" key="3">
    <source>
        <dbReference type="EMBL" id="KAF5388052.1"/>
    </source>
</evidence>
<sequence>MASYKRKYEELEDSDEEEPSFGRQILPVANLPQDFDEEPIDGLQYLFTVRRDARHLPHVTRVANPFETGIPQPSQTDNRVIPEHISLPSEEWLSLFETRFKNFRKNMNQPTIGVPFTPQNVHRRLMPEKKERDLWWGFLAGKPESDWNPQKMPKQTALQRRFSSLTDAPDPSSERKRQQSWQTNDEGEVELVLRVDPSESLPTPTGSPVLSEFGEPGPSTIASSAQEAIVCKPREPLPSFLRYIDERTALHLLMYFTHWINIHLQRPDPFSRPIETHARWIFVLLSKVEDPISADDMSLLRNLARACIALLKELLQTQVSHSKAEKTSSPDSCAGYMSVRSCWIIISTVAGVWAQRDLWMDAEDMLKSLGPAPEAKSLIA</sequence>
<dbReference type="Pfam" id="PF04938">
    <property type="entry name" value="SIP1"/>
    <property type="match status" value="1"/>
</dbReference>
<dbReference type="Proteomes" id="UP000565441">
    <property type="component" value="Unassembled WGS sequence"/>
</dbReference>
<dbReference type="PRINTS" id="PR02039">
    <property type="entry name" value="SPLICEFRBRR1"/>
</dbReference>
<proteinExistence type="inferred from homology"/>
<dbReference type="GO" id="GO:0000387">
    <property type="term" value="P:spliceosomal snRNP assembly"/>
    <property type="evidence" value="ECO:0007669"/>
    <property type="project" value="InterPro"/>
</dbReference>
<dbReference type="GO" id="GO:0032797">
    <property type="term" value="C:SMN complex"/>
    <property type="evidence" value="ECO:0007669"/>
    <property type="project" value="TreeGrafter"/>
</dbReference>
<name>A0A8H5HRC1_9AGAR</name>
<evidence type="ECO:0000256" key="1">
    <source>
        <dbReference type="ARBA" id="ARBA00025758"/>
    </source>
</evidence>
<protein>
    <submittedName>
        <fullName evidence="3">Uncharacterized protein</fullName>
    </submittedName>
</protein>
<accession>A0A8H5HRC1</accession>
<gene>
    <name evidence="3" type="ORF">D9615_000568</name>
</gene>
<dbReference type="EMBL" id="JAACJP010000001">
    <property type="protein sequence ID" value="KAF5388052.1"/>
    <property type="molecule type" value="Genomic_DNA"/>
</dbReference>
<evidence type="ECO:0000313" key="4">
    <source>
        <dbReference type="Proteomes" id="UP000565441"/>
    </source>
</evidence>
<feature type="compositionally biased region" description="Acidic residues" evidence="2">
    <location>
        <begin position="10"/>
        <end position="19"/>
    </location>
</feature>
<dbReference type="InterPro" id="IPR035426">
    <property type="entry name" value="Gemin2/Brr1"/>
</dbReference>
<dbReference type="GO" id="GO:0030532">
    <property type="term" value="C:small nuclear ribonucleoprotein complex"/>
    <property type="evidence" value="ECO:0007669"/>
    <property type="project" value="InterPro"/>
</dbReference>
<dbReference type="AlphaFoldDB" id="A0A8H5HRC1"/>
<reference evidence="3 4" key="1">
    <citation type="journal article" date="2020" name="ISME J.">
        <title>Uncovering the hidden diversity of litter-decomposition mechanisms in mushroom-forming fungi.</title>
        <authorList>
            <person name="Floudas D."/>
            <person name="Bentzer J."/>
            <person name="Ahren D."/>
            <person name="Johansson T."/>
            <person name="Persson P."/>
            <person name="Tunlid A."/>
        </authorList>
    </citation>
    <scope>NUCLEOTIDE SEQUENCE [LARGE SCALE GENOMIC DNA]</scope>
    <source>
        <strain evidence="3 4">CBS 661.87</strain>
    </source>
</reference>
<dbReference type="PANTHER" id="PTHR12794:SF0">
    <property type="entry name" value="GEM-ASSOCIATED PROTEIN 2"/>
    <property type="match status" value="1"/>
</dbReference>
<organism evidence="3 4">
    <name type="scientific">Tricholomella constricta</name>
    <dbReference type="NCBI Taxonomy" id="117010"/>
    <lineage>
        <taxon>Eukaryota</taxon>
        <taxon>Fungi</taxon>
        <taxon>Dikarya</taxon>
        <taxon>Basidiomycota</taxon>
        <taxon>Agaricomycotina</taxon>
        <taxon>Agaricomycetes</taxon>
        <taxon>Agaricomycetidae</taxon>
        <taxon>Agaricales</taxon>
        <taxon>Tricholomatineae</taxon>
        <taxon>Lyophyllaceae</taxon>
        <taxon>Tricholomella</taxon>
    </lineage>
</organism>
<feature type="region of interest" description="Disordered" evidence="2">
    <location>
        <begin position="1"/>
        <end position="24"/>
    </location>
</feature>
<keyword evidence="4" id="KW-1185">Reference proteome</keyword>
<dbReference type="InterPro" id="IPR023251">
    <property type="entry name" value="Brr1"/>
</dbReference>
<dbReference type="PANTHER" id="PTHR12794">
    <property type="entry name" value="GEMIN2"/>
    <property type="match status" value="1"/>
</dbReference>